<dbReference type="InterPro" id="IPR011989">
    <property type="entry name" value="ARM-like"/>
</dbReference>
<evidence type="ECO:0000313" key="2">
    <source>
        <dbReference type="Proteomes" id="UP001500751"/>
    </source>
</evidence>
<accession>A0ABN2UPQ4</accession>
<reference evidence="1 2" key="1">
    <citation type="journal article" date="2019" name="Int. J. Syst. Evol. Microbiol.">
        <title>The Global Catalogue of Microorganisms (GCM) 10K type strain sequencing project: providing services to taxonomists for standard genome sequencing and annotation.</title>
        <authorList>
            <consortium name="The Broad Institute Genomics Platform"/>
            <consortium name="The Broad Institute Genome Sequencing Center for Infectious Disease"/>
            <person name="Wu L."/>
            <person name="Ma J."/>
        </authorList>
    </citation>
    <scope>NUCLEOTIDE SEQUENCE [LARGE SCALE GENOMIC DNA]</scope>
    <source>
        <strain evidence="1 2">JCM 16014</strain>
    </source>
</reference>
<dbReference type="SUPFAM" id="SSF48371">
    <property type="entry name" value="ARM repeat"/>
    <property type="match status" value="1"/>
</dbReference>
<evidence type="ECO:0000313" key="1">
    <source>
        <dbReference type="EMBL" id="GAA2041348.1"/>
    </source>
</evidence>
<keyword evidence="2" id="KW-1185">Reference proteome</keyword>
<sequence length="108" mass="11896">MNAGVLVQHLGADGIAYADLLLELLDDQDEEVRQRAVWALGSLGEPVAAALRRIRRTPGTDRLRRMTALTALAEIGGRDALDARNRAALQRLVAVKQLTEIPEPTRFR</sequence>
<evidence type="ECO:0008006" key="3">
    <source>
        <dbReference type="Google" id="ProtNLM"/>
    </source>
</evidence>
<organism evidence="1 2">
    <name type="scientific">Catenulispora yoronensis</name>
    <dbReference type="NCBI Taxonomy" id="450799"/>
    <lineage>
        <taxon>Bacteria</taxon>
        <taxon>Bacillati</taxon>
        <taxon>Actinomycetota</taxon>
        <taxon>Actinomycetes</taxon>
        <taxon>Catenulisporales</taxon>
        <taxon>Catenulisporaceae</taxon>
        <taxon>Catenulispora</taxon>
    </lineage>
</organism>
<comment type="caution">
    <text evidence="1">The sequence shown here is derived from an EMBL/GenBank/DDBJ whole genome shotgun (WGS) entry which is preliminary data.</text>
</comment>
<dbReference type="Gene3D" id="1.25.10.10">
    <property type="entry name" value="Leucine-rich Repeat Variant"/>
    <property type="match status" value="1"/>
</dbReference>
<protein>
    <recommendedName>
        <fullName evidence="3">HEAT repeat domain-containing protein</fullName>
    </recommendedName>
</protein>
<name>A0ABN2UPQ4_9ACTN</name>
<dbReference type="InterPro" id="IPR016024">
    <property type="entry name" value="ARM-type_fold"/>
</dbReference>
<dbReference type="Proteomes" id="UP001500751">
    <property type="component" value="Unassembled WGS sequence"/>
</dbReference>
<proteinExistence type="predicted"/>
<dbReference type="Pfam" id="PF13646">
    <property type="entry name" value="HEAT_2"/>
    <property type="match status" value="1"/>
</dbReference>
<gene>
    <name evidence="1" type="ORF">GCM10009839_49720</name>
</gene>
<dbReference type="EMBL" id="BAAAQN010000031">
    <property type="protein sequence ID" value="GAA2041348.1"/>
    <property type="molecule type" value="Genomic_DNA"/>
</dbReference>
<dbReference type="RefSeq" id="WP_344668057.1">
    <property type="nucleotide sequence ID" value="NZ_BAAAQN010000031.1"/>
</dbReference>